<dbReference type="EMBL" id="JANBPT010000071">
    <property type="protein sequence ID" value="KAJ1928478.1"/>
    <property type="molecule type" value="Genomic_DNA"/>
</dbReference>
<keyword evidence="4" id="KW-1185">Reference proteome</keyword>
<dbReference type="SUPFAM" id="SSF81296">
    <property type="entry name" value="E set domains"/>
    <property type="match status" value="1"/>
</dbReference>
<dbReference type="GO" id="GO:0031625">
    <property type="term" value="F:ubiquitin protein ligase binding"/>
    <property type="evidence" value="ECO:0007669"/>
    <property type="project" value="TreeGrafter"/>
</dbReference>
<dbReference type="AlphaFoldDB" id="A0A9W8AD25"/>
<dbReference type="GO" id="GO:0005886">
    <property type="term" value="C:plasma membrane"/>
    <property type="evidence" value="ECO:0007669"/>
    <property type="project" value="TreeGrafter"/>
</dbReference>
<dbReference type="InterPro" id="IPR014752">
    <property type="entry name" value="Arrestin-like_C"/>
</dbReference>
<evidence type="ECO:0000313" key="4">
    <source>
        <dbReference type="Proteomes" id="UP001150569"/>
    </source>
</evidence>
<feature type="compositionally biased region" description="Polar residues" evidence="1">
    <location>
        <begin position="422"/>
        <end position="445"/>
    </location>
</feature>
<protein>
    <recommendedName>
        <fullName evidence="2">Arrestin C-terminal-like domain-containing protein</fullName>
    </recommendedName>
</protein>
<dbReference type="GO" id="GO:0005829">
    <property type="term" value="C:cytosol"/>
    <property type="evidence" value="ECO:0007669"/>
    <property type="project" value="TreeGrafter"/>
</dbReference>
<dbReference type="OrthoDB" id="2333384at2759"/>
<dbReference type="Gene3D" id="2.60.40.640">
    <property type="match status" value="1"/>
</dbReference>
<dbReference type="Proteomes" id="UP001150569">
    <property type="component" value="Unassembled WGS sequence"/>
</dbReference>
<organism evidence="3 4">
    <name type="scientific">Tieghemiomyces parasiticus</name>
    <dbReference type="NCBI Taxonomy" id="78921"/>
    <lineage>
        <taxon>Eukaryota</taxon>
        <taxon>Fungi</taxon>
        <taxon>Fungi incertae sedis</taxon>
        <taxon>Zoopagomycota</taxon>
        <taxon>Kickxellomycotina</taxon>
        <taxon>Dimargaritomycetes</taxon>
        <taxon>Dimargaritales</taxon>
        <taxon>Dimargaritaceae</taxon>
        <taxon>Tieghemiomyces</taxon>
    </lineage>
</organism>
<name>A0A9W8AD25_9FUNG</name>
<dbReference type="Pfam" id="PF00339">
    <property type="entry name" value="Arrestin_N"/>
    <property type="match status" value="1"/>
</dbReference>
<dbReference type="InterPro" id="IPR014756">
    <property type="entry name" value="Ig_E-set"/>
</dbReference>
<dbReference type="InterPro" id="IPR050357">
    <property type="entry name" value="Arrestin_domain-protein"/>
</dbReference>
<reference evidence="3" key="1">
    <citation type="submission" date="2022-07" db="EMBL/GenBank/DDBJ databases">
        <title>Phylogenomic reconstructions and comparative analyses of Kickxellomycotina fungi.</title>
        <authorList>
            <person name="Reynolds N.K."/>
            <person name="Stajich J.E."/>
            <person name="Barry K."/>
            <person name="Grigoriev I.V."/>
            <person name="Crous P."/>
            <person name="Smith M.E."/>
        </authorList>
    </citation>
    <scope>NUCLEOTIDE SEQUENCE</scope>
    <source>
        <strain evidence="3">RSA 861</strain>
    </source>
</reference>
<feature type="domain" description="Arrestin C-terminal-like" evidence="2">
    <location>
        <begin position="188"/>
        <end position="340"/>
    </location>
</feature>
<dbReference type="GO" id="GO:0070086">
    <property type="term" value="P:ubiquitin-dependent endocytosis"/>
    <property type="evidence" value="ECO:0007669"/>
    <property type="project" value="TreeGrafter"/>
</dbReference>
<sequence length="468" mass="51732">MKPAPAVEIVVFDNPLVIRGNADEAAGSLLRGQLVLRLHDTIKIKSINLRLKGREHVFWSEGFGNHQSLFREKRDLIDHEWSFLDSATIPVASPSASPSLSSATKQKKNHAHPFGPGEYVYDFDLVIPGDLPETTHTEHGHVTYKLKAVVERTTFHMNMVHEIVLPVKRQPLPSSTEWLQSLVIEDSWEPYITYQINAPSKIYSDGTTIPLSLNFTPQTKGVRVLAASALLKEYVRYTTSDRFSVRRLNQVITRVDKHFRPPSATREGANTDDVYDETGALRTEIALKVPQAYREVQYDASTNFMEISHKLKVLIKLRDHNRKVHHIYIAAPVCIMHGDFEEAATLPPYIRADPDHTLLVGTSVGDVDSPAASAVPYVASRFTGASAGLLQTVPSAGDFSDLMHHRFVATSHPGSPVISRRASLSTPEQSSLDQQLSVTESSATVSPPVFGLTPPPPPYSLVVTSGSR</sequence>
<dbReference type="PANTHER" id="PTHR11188:SF17">
    <property type="entry name" value="FI21816P1"/>
    <property type="match status" value="1"/>
</dbReference>
<dbReference type="InterPro" id="IPR011021">
    <property type="entry name" value="Arrestin-like_N"/>
</dbReference>
<gene>
    <name evidence="3" type="ORF">IWQ60_001994</name>
</gene>
<evidence type="ECO:0000313" key="3">
    <source>
        <dbReference type="EMBL" id="KAJ1928478.1"/>
    </source>
</evidence>
<accession>A0A9W8AD25</accession>
<dbReference type="GO" id="GO:0030674">
    <property type="term" value="F:protein-macromolecule adaptor activity"/>
    <property type="evidence" value="ECO:0007669"/>
    <property type="project" value="TreeGrafter"/>
</dbReference>
<proteinExistence type="predicted"/>
<dbReference type="SMART" id="SM01017">
    <property type="entry name" value="Arrestin_C"/>
    <property type="match status" value="1"/>
</dbReference>
<evidence type="ECO:0000259" key="2">
    <source>
        <dbReference type="SMART" id="SM01017"/>
    </source>
</evidence>
<comment type="caution">
    <text evidence="3">The sequence shown here is derived from an EMBL/GenBank/DDBJ whole genome shotgun (WGS) entry which is preliminary data.</text>
</comment>
<dbReference type="InterPro" id="IPR011022">
    <property type="entry name" value="Arrestin_C-like"/>
</dbReference>
<dbReference type="PANTHER" id="PTHR11188">
    <property type="entry name" value="ARRESTIN DOMAIN CONTAINING PROTEIN"/>
    <property type="match status" value="1"/>
</dbReference>
<dbReference type="Pfam" id="PF02752">
    <property type="entry name" value="Arrestin_C"/>
    <property type="match status" value="1"/>
</dbReference>
<feature type="region of interest" description="Disordered" evidence="1">
    <location>
        <begin position="412"/>
        <end position="468"/>
    </location>
</feature>
<evidence type="ECO:0000256" key="1">
    <source>
        <dbReference type="SAM" id="MobiDB-lite"/>
    </source>
</evidence>